<dbReference type="AlphaFoldDB" id="A0A9E2F149"/>
<evidence type="ECO:0000256" key="2">
    <source>
        <dbReference type="ARBA" id="ARBA00023002"/>
    </source>
</evidence>
<dbReference type="CDD" id="cd08551">
    <property type="entry name" value="Fe-ADH"/>
    <property type="match status" value="1"/>
</dbReference>
<dbReference type="EMBL" id="QLTW01000046">
    <property type="protein sequence ID" value="MBT9145079.1"/>
    <property type="molecule type" value="Genomic_DNA"/>
</dbReference>
<dbReference type="GO" id="GO:0047516">
    <property type="term" value="F:1,3-propanediol dehydrogenase activity"/>
    <property type="evidence" value="ECO:0007669"/>
    <property type="project" value="UniProtKB-EC"/>
</dbReference>
<organism evidence="6 7">
    <name type="scientific">Psychracetigena formicireducens</name>
    <dbReference type="NCBI Taxonomy" id="2986056"/>
    <lineage>
        <taxon>Bacteria</taxon>
        <taxon>Bacillati</taxon>
        <taxon>Candidatus Lithacetigenota</taxon>
        <taxon>Candidatus Psychracetigena</taxon>
    </lineage>
</organism>
<feature type="domain" description="Alcohol dehydrogenase iron-type/glycerol dehydrogenase GldA" evidence="4">
    <location>
        <begin position="8"/>
        <end position="171"/>
    </location>
</feature>
<dbReference type="Gene3D" id="1.20.1090.10">
    <property type="entry name" value="Dehydroquinate synthase-like - alpha domain"/>
    <property type="match status" value="1"/>
</dbReference>
<accession>A0A9E2F149</accession>
<dbReference type="PROSITE" id="PS00913">
    <property type="entry name" value="ADH_IRON_1"/>
    <property type="match status" value="1"/>
</dbReference>
<protein>
    <submittedName>
        <fullName evidence="6">1,3-propanediol dehydrogenase</fullName>
        <ecNumber evidence="6">1.1.1.202</ecNumber>
    </submittedName>
</protein>
<dbReference type="GO" id="GO:0046872">
    <property type="term" value="F:metal ion binding"/>
    <property type="evidence" value="ECO:0007669"/>
    <property type="project" value="InterPro"/>
</dbReference>
<dbReference type="GO" id="GO:0004022">
    <property type="term" value="F:alcohol dehydrogenase (NAD+) activity"/>
    <property type="evidence" value="ECO:0007669"/>
    <property type="project" value="UniProtKB-ARBA"/>
</dbReference>
<sequence length="369" mass="40248">MNIIYQMPAKVIFGKGTVTLLPQEIKQYGEKVLLVSGKGKTSILAKEIGKVLETDGFQVVPFFQVEPNPSIETVRAGILLALQEKVDMVIAIGGGSPLDTAKAIAASVGSDSIMEELLGINKVKTALPVIAVPTTSGTGSEVTKYSILTMNHKKVSLVSTHIVPKLAIVDPELTLDLPRNVTIDTGLDALSHLLEGFFSRSSSPISDAYAKEGLKWFKYGYEGLLVTGDYQYRESLSMASLLGGLTINTASSGLAHAIGYPLTSNFGVPHGKANAMIMPHLFFWQKSEIIKKYKEASEILGYSDLCEGLIALNHMSDIEPIMSGFSDTPEENIINYAEEVVNNQRFMMSAPKTPNKEDIINMYRKLQWK</sequence>
<dbReference type="EC" id="1.1.1.202" evidence="6"/>
<dbReference type="InterPro" id="IPR018211">
    <property type="entry name" value="ADH_Fe_CS"/>
</dbReference>
<comment type="caution">
    <text evidence="6">The sequence shown here is derived from an EMBL/GenBank/DDBJ whole genome shotgun (WGS) entry which is preliminary data.</text>
</comment>
<dbReference type="InterPro" id="IPR001670">
    <property type="entry name" value="ADH_Fe/GldA"/>
</dbReference>
<keyword evidence="3" id="KW-0520">NAD</keyword>
<keyword evidence="2 6" id="KW-0560">Oxidoreductase</keyword>
<dbReference type="Pfam" id="PF00465">
    <property type="entry name" value="Fe-ADH"/>
    <property type="match status" value="1"/>
</dbReference>
<comment type="similarity">
    <text evidence="1">Belongs to the iron-containing alcohol dehydrogenase family.</text>
</comment>
<dbReference type="FunFam" id="3.40.50.1970:FF:000003">
    <property type="entry name" value="Alcohol dehydrogenase, iron-containing"/>
    <property type="match status" value="1"/>
</dbReference>
<feature type="domain" description="Fe-containing alcohol dehydrogenase-like C-terminal" evidence="5">
    <location>
        <begin position="182"/>
        <end position="365"/>
    </location>
</feature>
<dbReference type="SUPFAM" id="SSF56796">
    <property type="entry name" value="Dehydroquinate synthase-like"/>
    <property type="match status" value="1"/>
</dbReference>
<evidence type="ECO:0000256" key="3">
    <source>
        <dbReference type="ARBA" id="ARBA00023027"/>
    </source>
</evidence>
<dbReference type="PANTHER" id="PTHR11496:SF102">
    <property type="entry name" value="ALCOHOL DEHYDROGENASE 4"/>
    <property type="match status" value="1"/>
</dbReference>
<name>A0A9E2F149_PSYF1</name>
<dbReference type="Pfam" id="PF25137">
    <property type="entry name" value="ADH_Fe_C"/>
    <property type="match status" value="1"/>
</dbReference>
<evidence type="ECO:0000256" key="1">
    <source>
        <dbReference type="ARBA" id="ARBA00007358"/>
    </source>
</evidence>
<dbReference type="InterPro" id="IPR039697">
    <property type="entry name" value="Alcohol_dehydrogenase_Fe"/>
</dbReference>
<dbReference type="PANTHER" id="PTHR11496">
    <property type="entry name" value="ALCOHOL DEHYDROGENASE"/>
    <property type="match status" value="1"/>
</dbReference>
<evidence type="ECO:0000259" key="4">
    <source>
        <dbReference type="Pfam" id="PF00465"/>
    </source>
</evidence>
<reference evidence="6 7" key="1">
    <citation type="journal article" date="2021" name="bioRxiv">
        <title>Unique metabolic strategies in Hadean analogues reveal hints for primordial physiology.</title>
        <authorList>
            <person name="Nobu M.K."/>
            <person name="Nakai R."/>
            <person name="Tamazawa S."/>
            <person name="Mori H."/>
            <person name="Toyoda A."/>
            <person name="Ijiri A."/>
            <person name="Suzuki S."/>
            <person name="Kurokawa K."/>
            <person name="Kamagata Y."/>
            <person name="Tamaki H."/>
        </authorList>
    </citation>
    <scope>NUCLEOTIDE SEQUENCE [LARGE SCALE GENOMIC DNA]</scope>
    <source>
        <strain evidence="6">BS525</strain>
    </source>
</reference>
<evidence type="ECO:0000313" key="6">
    <source>
        <dbReference type="EMBL" id="MBT9145079.1"/>
    </source>
</evidence>
<evidence type="ECO:0000313" key="7">
    <source>
        <dbReference type="Proteomes" id="UP000811545"/>
    </source>
</evidence>
<gene>
    <name evidence="6" type="primary">dhaT</name>
    <name evidence="6" type="ORF">DDT42_00948</name>
</gene>
<dbReference type="Gene3D" id="3.40.50.1970">
    <property type="match status" value="1"/>
</dbReference>
<evidence type="ECO:0000259" key="5">
    <source>
        <dbReference type="Pfam" id="PF25137"/>
    </source>
</evidence>
<proteinExistence type="inferred from homology"/>
<dbReference type="InterPro" id="IPR056798">
    <property type="entry name" value="ADH_Fe_C"/>
</dbReference>
<dbReference type="PROSITE" id="PS00060">
    <property type="entry name" value="ADH_IRON_2"/>
    <property type="match status" value="1"/>
</dbReference>
<dbReference type="Proteomes" id="UP000811545">
    <property type="component" value="Unassembled WGS sequence"/>
</dbReference>